<name>A0A8K0C610_IGNLU</name>
<evidence type="ECO:0000313" key="2">
    <source>
        <dbReference type="Proteomes" id="UP000801492"/>
    </source>
</evidence>
<dbReference type="OrthoDB" id="6781380at2759"/>
<evidence type="ECO:0008006" key="3">
    <source>
        <dbReference type="Google" id="ProtNLM"/>
    </source>
</evidence>
<reference evidence="1" key="1">
    <citation type="submission" date="2019-08" db="EMBL/GenBank/DDBJ databases">
        <title>The genome of the North American firefly Photinus pyralis.</title>
        <authorList>
            <consortium name="Photinus pyralis genome working group"/>
            <person name="Fallon T.R."/>
            <person name="Sander Lower S.E."/>
            <person name="Weng J.-K."/>
        </authorList>
    </citation>
    <scope>NUCLEOTIDE SEQUENCE</scope>
    <source>
        <strain evidence="1">TRF0915ILg1</strain>
        <tissue evidence="1">Whole body</tissue>
    </source>
</reference>
<dbReference type="AlphaFoldDB" id="A0A8K0C610"/>
<comment type="caution">
    <text evidence="1">The sequence shown here is derived from an EMBL/GenBank/DDBJ whole genome shotgun (WGS) entry which is preliminary data.</text>
</comment>
<gene>
    <name evidence="1" type="ORF">ILUMI_26907</name>
</gene>
<sequence>MIDPFVVNDTSLSYGPSKTEIVGTKGKPSFRTTSSSGKENTTVLFAKSASVSMAPPLIVFKGKNIWHSWLAVKEHAFEGTVYVASLRAFEAAIPVLLIYDSYSIHINIKLFELTPSNDITIFKLPPYTNHIL</sequence>
<proteinExistence type="predicted"/>
<keyword evidence="2" id="KW-1185">Reference proteome</keyword>
<accession>A0A8K0C610</accession>
<dbReference type="Proteomes" id="UP000801492">
    <property type="component" value="Unassembled WGS sequence"/>
</dbReference>
<dbReference type="EMBL" id="VTPC01091198">
    <property type="protein sequence ID" value="KAF2879261.1"/>
    <property type="molecule type" value="Genomic_DNA"/>
</dbReference>
<organism evidence="1 2">
    <name type="scientific">Ignelater luminosus</name>
    <name type="common">Cucubano</name>
    <name type="synonym">Pyrophorus luminosus</name>
    <dbReference type="NCBI Taxonomy" id="2038154"/>
    <lineage>
        <taxon>Eukaryota</taxon>
        <taxon>Metazoa</taxon>
        <taxon>Ecdysozoa</taxon>
        <taxon>Arthropoda</taxon>
        <taxon>Hexapoda</taxon>
        <taxon>Insecta</taxon>
        <taxon>Pterygota</taxon>
        <taxon>Neoptera</taxon>
        <taxon>Endopterygota</taxon>
        <taxon>Coleoptera</taxon>
        <taxon>Polyphaga</taxon>
        <taxon>Elateriformia</taxon>
        <taxon>Elateroidea</taxon>
        <taxon>Elateridae</taxon>
        <taxon>Agrypninae</taxon>
        <taxon>Pyrophorini</taxon>
        <taxon>Ignelater</taxon>
    </lineage>
</organism>
<evidence type="ECO:0000313" key="1">
    <source>
        <dbReference type="EMBL" id="KAF2879261.1"/>
    </source>
</evidence>
<protein>
    <recommendedName>
        <fullName evidence="3">DDE-1 domain-containing protein</fullName>
    </recommendedName>
</protein>